<feature type="domain" description="BESS" evidence="3">
    <location>
        <begin position="221"/>
        <end position="260"/>
    </location>
</feature>
<sequence length="323" mass="36180">MGLLRRRHFEVKIPKAHSTVFLHLDSLLLKFSYSYGKQVPLYGFSRKGSKGYASSATKTKGAFTVVWGKSAGSGNSNFLVSRAPRSGDAAEASSKRWQYFDQLLFLKDVVTPRASSGTFGPLIEDGMSSQQDTSLLDDSVTSTGEASTRQSPSPTALPAESTPHDVYEIVSTRADQRAGPSKREQPRQAKRQKITDDQYKEILEIEKRKLEYFENKKKDPEDDDLLFLKSLLPYIKMIPTELKLHFRTRVQNVVTEFAFATTATNMQPSKSSVSCYDTTSTMRYPSQHTSSASTPSYYTSTRPPSASPHSYQSYDNSESSYNY</sequence>
<name>A0AAV4C0P6_9GAST</name>
<dbReference type="GO" id="GO:0003677">
    <property type="term" value="F:DNA binding"/>
    <property type="evidence" value="ECO:0007669"/>
    <property type="project" value="InterPro"/>
</dbReference>
<evidence type="ECO:0000259" key="3">
    <source>
        <dbReference type="PROSITE" id="PS51031"/>
    </source>
</evidence>
<feature type="compositionally biased region" description="Polar residues" evidence="2">
    <location>
        <begin position="140"/>
        <end position="154"/>
    </location>
</feature>
<evidence type="ECO:0000313" key="4">
    <source>
        <dbReference type="EMBL" id="GFO26331.1"/>
    </source>
</evidence>
<gene>
    <name evidence="4" type="ORF">PoB_005283600</name>
</gene>
<feature type="compositionally biased region" description="Polar residues" evidence="2">
    <location>
        <begin position="268"/>
        <end position="288"/>
    </location>
</feature>
<accession>A0AAV4C0P6</accession>
<feature type="compositionally biased region" description="Low complexity" evidence="2">
    <location>
        <begin position="128"/>
        <end position="139"/>
    </location>
</feature>
<feature type="compositionally biased region" description="Basic and acidic residues" evidence="2">
    <location>
        <begin position="181"/>
        <end position="195"/>
    </location>
</feature>
<feature type="region of interest" description="Disordered" evidence="2">
    <location>
        <begin position="118"/>
        <end position="195"/>
    </location>
</feature>
<reference evidence="4 5" key="1">
    <citation type="journal article" date="2021" name="Elife">
        <title>Chloroplast acquisition without the gene transfer in kleptoplastic sea slugs, Plakobranchus ocellatus.</title>
        <authorList>
            <person name="Maeda T."/>
            <person name="Takahashi S."/>
            <person name="Yoshida T."/>
            <person name="Shimamura S."/>
            <person name="Takaki Y."/>
            <person name="Nagai Y."/>
            <person name="Toyoda A."/>
            <person name="Suzuki Y."/>
            <person name="Arimoto A."/>
            <person name="Ishii H."/>
            <person name="Satoh N."/>
            <person name="Nishiyama T."/>
            <person name="Hasebe M."/>
            <person name="Maruyama T."/>
            <person name="Minagawa J."/>
            <person name="Obokata J."/>
            <person name="Shigenobu S."/>
        </authorList>
    </citation>
    <scope>NUCLEOTIDE SEQUENCE [LARGE SCALE GENOMIC DNA]</scope>
</reference>
<dbReference type="GO" id="GO:0005634">
    <property type="term" value="C:nucleus"/>
    <property type="evidence" value="ECO:0007669"/>
    <property type="project" value="UniProtKB-SubCell"/>
</dbReference>
<proteinExistence type="predicted"/>
<evidence type="ECO:0000256" key="1">
    <source>
        <dbReference type="PROSITE-ProRule" id="PRU00371"/>
    </source>
</evidence>
<protein>
    <submittedName>
        <fullName evidence="4">Transcription factor adf-1</fullName>
    </submittedName>
</protein>
<dbReference type="Proteomes" id="UP000735302">
    <property type="component" value="Unassembled WGS sequence"/>
</dbReference>
<feature type="region of interest" description="Disordered" evidence="2">
    <location>
        <begin position="268"/>
        <end position="323"/>
    </location>
</feature>
<feature type="compositionally biased region" description="Low complexity" evidence="2">
    <location>
        <begin position="289"/>
        <end position="308"/>
    </location>
</feature>
<keyword evidence="1" id="KW-0539">Nucleus</keyword>
<comment type="caution">
    <text evidence="4">The sequence shown here is derived from an EMBL/GenBank/DDBJ whole genome shotgun (WGS) entry which is preliminary data.</text>
</comment>
<dbReference type="InterPro" id="IPR004210">
    <property type="entry name" value="BESS_motif"/>
</dbReference>
<dbReference type="EMBL" id="BLXT01005820">
    <property type="protein sequence ID" value="GFO26331.1"/>
    <property type="molecule type" value="Genomic_DNA"/>
</dbReference>
<organism evidence="4 5">
    <name type="scientific">Plakobranchus ocellatus</name>
    <dbReference type="NCBI Taxonomy" id="259542"/>
    <lineage>
        <taxon>Eukaryota</taxon>
        <taxon>Metazoa</taxon>
        <taxon>Spiralia</taxon>
        <taxon>Lophotrochozoa</taxon>
        <taxon>Mollusca</taxon>
        <taxon>Gastropoda</taxon>
        <taxon>Heterobranchia</taxon>
        <taxon>Euthyneura</taxon>
        <taxon>Panpulmonata</taxon>
        <taxon>Sacoglossa</taxon>
        <taxon>Placobranchoidea</taxon>
        <taxon>Plakobranchidae</taxon>
        <taxon>Plakobranchus</taxon>
    </lineage>
</organism>
<comment type="subcellular location">
    <subcellularLocation>
        <location evidence="1">Nucleus</location>
    </subcellularLocation>
</comment>
<keyword evidence="5" id="KW-1185">Reference proteome</keyword>
<feature type="compositionally biased region" description="Polar residues" evidence="2">
    <location>
        <begin position="309"/>
        <end position="323"/>
    </location>
</feature>
<evidence type="ECO:0000313" key="5">
    <source>
        <dbReference type="Proteomes" id="UP000735302"/>
    </source>
</evidence>
<evidence type="ECO:0000256" key="2">
    <source>
        <dbReference type="SAM" id="MobiDB-lite"/>
    </source>
</evidence>
<dbReference type="Pfam" id="PF02944">
    <property type="entry name" value="BESS"/>
    <property type="match status" value="1"/>
</dbReference>
<dbReference type="AlphaFoldDB" id="A0AAV4C0P6"/>
<dbReference type="PROSITE" id="PS51031">
    <property type="entry name" value="BESS"/>
    <property type="match status" value="1"/>
</dbReference>